<reference evidence="2 3" key="1">
    <citation type="submission" date="2017-09" db="EMBL/GenBank/DDBJ databases">
        <title>Depth-based differentiation of microbial function through sediment-hosted aquifers and enrichment of novel symbionts in the deep terrestrial subsurface.</title>
        <authorList>
            <person name="Probst A.J."/>
            <person name="Ladd B."/>
            <person name="Jarett J.K."/>
            <person name="Geller-Mcgrath D.E."/>
            <person name="Sieber C.M."/>
            <person name="Emerson J.B."/>
            <person name="Anantharaman K."/>
            <person name="Thomas B.C."/>
            <person name="Malmstrom R."/>
            <person name="Stieglmeier M."/>
            <person name="Klingl A."/>
            <person name="Woyke T."/>
            <person name="Ryan C.M."/>
            <person name="Banfield J.F."/>
        </authorList>
    </citation>
    <scope>NUCLEOTIDE SEQUENCE [LARGE SCALE GENOMIC DNA]</scope>
    <source>
        <strain evidence="2">CG22_combo_CG10-13_8_21_14_all_38_20</strain>
    </source>
</reference>
<protein>
    <recommendedName>
        <fullName evidence="4">YtxH domain-containing protein</fullName>
    </recommendedName>
</protein>
<evidence type="ECO:0000313" key="3">
    <source>
        <dbReference type="Proteomes" id="UP000231246"/>
    </source>
</evidence>
<dbReference type="Proteomes" id="UP000231246">
    <property type="component" value="Unassembled WGS sequence"/>
</dbReference>
<organism evidence="2 3">
    <name type="scientific">Candidatus Roizmanbacteria bacterium CG22_combo_CG10-13_8_21_14_all_38_20</name>
    <dbReference type="NCBI Taxonomy" id="1974862"/>
    <lineage>
        <taxon>Bacteria</taxon>
        <taxon>Candidatus Roizmaniibacteriota</taxon>
    </lineage>
</organism>
<proteinExistence type="predicted"/>
<feature type="chain" id="PRO_5013903557" description="YtxH domain-containing protein" evidence="1">
    <location>
        <begin position="21"/>
        <end position="65"/>
    </location>
</feature>
<dbReference type="AlphaFoldDB" id="A0A2H0BYB1"/>
<gene>
    <name evidence="2" type="ORF">COW99_01255</name>
</gene>
<name>A0A2H0BYB1_9BACT</name>
<evidence type="ECO:0008006" key="4">
    <source>
        <dbReference type="Google" id="ProtNLM"/>
    </source>
</evidence>
<feature type="signal peptide" evidence="1">
    <location>
        <begin position="1"/>
        <end position="20"/>
    </location>
</feature>
<dbReference type="EMBL" id="PCTA01000009">
    <property type="protein sequence ID" value="PIP62010.1"/>
    <property type="molecule type" value="Genomic_DNA"/>
</dbReference>
<sequence length="65" mass="6752">MAKKGGLFAMLLGAAAGAAAVFFSKQENRAKAQEVIGKAKVEATKAGAEIKKVIKEATKESTKTK</sequence>
<comment type="caution">
    <text evidence="2">The sequence shown here is derived from an EMBL/GenBank/DDBJ whole genome shotgun (WGS) entry which is preliminary data.</text>
</comment>
<evidence type="ECO:0000256" key="1">
    <source>
        <dbReference type="SAM" id="SignalP"/>
    </source>
</evidence>
<evidence type="ECO:0000313" key="2">
    <source>
        <dbReference type="EMBL" id="PIP62010.1"/>
    </source>
</evidence>
<accession>A0A2H0BYB1</accession>
<keyword evidence="1" id="KW-0732">Signal</keyword>